<evidence type="ECO:0000259" key="4">
    <source>
        <dbReference type="PROSITE" id="PS50043"/>
    </source>
</evidence>
<evidence type="ECO:0000313" key="7">
    <source>
        <dbReference type="Proteomes" id="UP001156703"/>
    </source>
</evidence>
<feature type="domain" description="Response regulatory" evidence="5">
    <location>
        <begin position="2"/>
        <end position="118"/>
    </location>
</feature>
<dbReference type="InterPro" id="IPR011006">
    <property type="entry name" value="CheY-like_superfamily"/>
</dbReference>
<dbReference type="InterPro" id="IPR016032">
    <property type="entry name" value="Sig_transdc_resp-reg_C-effctor"/>
</dbReference>
<dbReference type="RefSeq" id="WP_029941913.1">
    <property type="nucleotide sequence ID" value="NZ_BSOO01000015.1"/>
</dbReference>
<accession>A0ABQ5Z8C2</accession>
<name>A0ABQ5Z8C2_9SPHN</name>
<dbReference type="Proteomes" id="UP001156703">
    <property type="component" value="Unassembled WGS sequence"/>
</dbReference>
<organism evidence="6 7">
    <name type="scientific">Sphingomonas astaxanthinifaciens DSM 22298</name>
    <dbReference type="NCBI Taxonomy" id="1123267"/>
    <lineage>
        <taxon>Bacteria</taxon>
        <taxon>Pseudomonadati</taxon>
        <taxon>Pseudomonadota</taxon>
        <taxon>Alphaproteobacteria</taxon>
        <taxon>Sphingomonadales</taxon>
        <taxon>Sphingomonadaceae</taxon>
        <taxon>Sphingomonas</taxon>
    </lineage>
</organism>
<keyword evidence="1 3" id="KW-0597">Phosphoprotein</keyword>
<dbReference type="Pfam" id="PF00196">
    <property type="entry name" value="GerE"/>
    <property type="match status" value="1"/>
</dbReference>
<dbReference type="PRINTS" id="PR00038">
    <property type="entry name" value="HTHLUXR"/>
</dbReference>
<protein>
    <submittedName>
        <fullName evidence="6">LuxR family transcriptional regulator</fullName>
    </submittedName>
</protein>
<comment type="caution">
    <text evidence="6">The sequence shown here is derived from an EMBL/GenBank/DDBJ whole genome shotgun (WGS) entry which is preliminary data.</text>
</comment>
<sequence>MKLLIVDDHEMLRGALCAYLRSDPSWEIDEAEDVPSALRTIRHLGPFDIVLLDFHLPGMDGLDGLREVIAANEGKPVALFSGTASATVASTALRCGAAAFLSKSMPVEELRIELTNIVSARGSTWVPGNEAAGAPAVQLTPRQEQVLQGIKAGQSSREIARRLDLQETTVKMTMKLLFAKLQVQDQPAA</sequence>
<keyword evidence="2" id="KW-0238">DNA-binding</keyword>
<dbReference type="PANTHER" id="PTHR45566">
    <property type="entry name" value="HTH-TYPE TRANSCRIPTIONAL REGULATOR YHJB-RELATED"/>
    <property type="match status" value="1"/>
</dbReference>
<dbReference type="SMART" id="SM00421">
    <property type="entry name" value="HTH_LUXR"/>
    <property type="match status" value="1"/>
</dbReference>
<dbReference type="PANTHER" id="PTHR45566:SF1">
    <property type="entry name" value="HTH-TYPE TRANSCRIPTIONAL REGULATOR YHJB-RELATED"/>
    <property type="match status" value="1"/>
</dbReference>
<evidence type="ECO:0000256" key="2">
    <source>
        <dbReference type="ARBA" id="ARBA00023125"/>
    </source>
</evidence>
<dbReference type="EMBL" id="BSOO01000015">
    <property type="protein sequence ID" value="GLR47885.1"/>
    <property type="molecule type" value="Genomic_DNA"/>
</dbReference>
<reference evidence="7" key="1">
    <citation type="journal article" date="2019" name="Int. J. Syst. Evol. Microbiol.">
        <title>The Global Catalogue of Microorganisms (GCM) 10K type strain sequencing project: providing services to taxonomists for standard genome sequencing and annotation.</title>
        <authorList>
            <consortium name="The Broad Institute Genomics Platform"/>
            <consortium name="The Broad Institute Genome Sequencing Center for Infectious Disease"/>
            <person name="Wu L."/>
            <person name="Ma J."/>
        </authorList>
    </citation>
    <scope>NUCLEOTIDE SEQUENCE [LARGE SCALE GENOMIC DNA]</scope>
    <source>
        <strain evidence="7">NBRC 102146</strain>
    </source>
</reference>
<keyword evidence="7" id="KW-1185">Reference proteome</keyword>
<dbReference type="PROSITE" id="PS50110">
    <property type="entry name" value="RESPONSE_REGULATORY"/>
    <property type="match status" value="1"/>
</dbReference>
<dbReference type="Pfam" id="PF00072">
    <property type="entry name" value="Response_reg"/>
    <property type="match status" value="1"/>
</dbReference>
<proteinExistence type="predicted"/>
<dbReference type="PROSITE" id="PS50043">
    <property type="entry name" value="HTH_LUXR_2"/>
    <property type="match status" value="1"/>
</dbReference>
<evidence type="ECO:0000256" key="3">
    <source>
        <dbReference type="PROSITE-ProRule" id="PRU00169"/>
    </source>
</evidence>
<dbReference type="Gene3D" id="3.40.50.2300">
    <property type="match status" value="1"/>
</dbReference>
<evidence type="ECO:0000256" key="1">
    <source>
        <dbReference type="ARBA" id="ARBA00022553"/>
    </source>
</evidence>
<evidence type="ECO:0000259" key="5">
    <source>
        <dbReference type="PROSITE" id="PS50110"/>
    </source>
</evidence>
<gene>
    <name evidence="6" type="primary">flcA</name>
    <name evidence="6" type="ORF">GCM10007925_15980</name>
</gene>
<feature type="modified residue" description="4-aspartylphosphate" evidence="3">
    <location>
        <position position="53"/>
    </location>
</feature>
<dbReference type="Gene3D" id="1.10.10.10">
    <property type="entry name" value="Winged helix-like DNA-binding domain superfamily/Winged helix DNA-binding domain"/>
    <property type="match status" value="1"/>
</dbReference>
<dbReference type="InterPro" id="IPR058245">
    <property type="entry name" value="NreC/VraR/RcsB-like_REC"/>
</dbReference>
<dbReference type="CDD" id="cd17535">
    <property type="entry name" value="REC_NarL-like"/>
    <property type="match status" value="1"/>
</dbReference>
<dbReference type="SUPFAM" id="SSF52172">
    <property type="entry name" value="CheY-like"/>
    <property type="match status" value="1"/>
</dbReference>
<dbReference type="InterPro" id="IPR051015">
    <property type="entry name" value="EvgA-like"/>
</dbReference>
<dbReference type="SMART" id="SM00448">
    <property type="entry name" value="REC"/>
    <property type="match status" value="1"/>
</dbReference>
<dbReference type="SUPFAM" id="SSF46894">
    <property type="entry name" value="C-terminal effector domain of the bipartite response regulators"/>
    <property type="match status" value="1"/>
</dbReference>
<dbReference type="InterPro" id="IPR000792">
    <property type="entry name" value="Tscrpt_reg_LuxR_C"/>
</dbReference>
<feature type="domain" description="HTH luxR-type" evidence="4">
    <location>
        <begin position="132"/>
        <end position="189"/>
    </location>
</feature>
<dbReference type="InterPro" id="IPR001789">
    <property type="entry name" value="Sig_transdc_resp-reg_receiver"/>
</dbReference>
<dbReference type="InterPro" id="IPR036388">
    <property type="entry name" value="WH-like_DNA-bd_sf"/>
</dbReference>
<evidence type="ECO:0000313" key="6">
    <source>
        <dbReference type="EMBL" id="GLR47885.1"/>
    </source>
</evidence>